<dbReference type="InterPro" id="IPR008195">
    <property type="entry name" value="Ribosomal_eL34"/>
</dbReference>
<dbReference type="AlphaFoldDB" id="A0AAN7JML3"/>
<proteinExistence type="inferred from homology"/>
<reference evidence="4 5" key="1">
    <citation type="journal article" date="2023" name="Hortic Res">
        <title>Pangenome of water caltrop reveals structural variations and asymmetric subgenome divergence after allopolyploidization.</title>
        <authorList>
            <person name="Zhang X."/>
            <person name="Chen Y."/>
            <person name="Wang L."/>
            <person name="Yuan Y."/>
            <person name="Fang M."/>
            <person name="Shi L."/>
            <person name="Lu R."/>
            <person name="Comes H.P."/>
            <person name="Ma Y."/>
            <person name="Chen Y."/>
            <person name="Huang G."/>
            <person name="Zhou Y."/>
            <person name="Zheng Z."/>
            <person name="Qiu Y."/>
        </authorList>
    </citation>
    <scope>NUCLEOTIDE SEQUENCE [LARGE SCALE GENOMIC DNA]</scope>
    <source>
        <tissue evidence="4">Roots</tissue>
    </source>
</reference>
<accession>A0AAN7JML3</accession>
<evidence type="ECO:0000313" key="4">
    <source>
        <dbReference type="EMBL" id="KAK4750090.1"/>
    </source>
</evidence>
<dbReference type="GO" id="GO:0003735">
    <property type="term" value="F:structural constituent of ribosome"/>
    <property type="evidence" value="ECO:0007669"/>
    <property type="project" value="InterPro"/>
</dbReference>
<comment type="similarity">
    <text evidence="1">Belongs to the eukaryotic ribosomal protein eL34 family.</text>
</comment>
<dbReference type="PRINTS" id="PR01250">
    <property type="entry name" value="RIBOSOMALL34"/>
</dbReference>
<keyword evidence="2" id="KW-0689">Ribosomal protein</keyword>
<dbReference type="PANTHER" id="PTHR10759">
    <property type="entry name" value="60S RIBOSOMAL PROTEIN L34"/>
    <property type="match status" value="1"/>
</dbReference>
<comment type="caution">
    <text evidence="4">The sequence shown here is derived from an EMBL/GenBank/DDBJ whole genome shotgun (WGS) entry which is preliminary data.</text>
</comment>
<sequence>MVQVLTYSTRHSHATRSNQHSVVKTPGRKLVYLSTKKRTGGPKWPVNGKMIQGQGIGVAWFCRYNLLIGTLVAPSFLGLNDH</sequence>
<dbReference type="GO" id="GO:0005840">
    <property type="term" value="C:ribosome"/>
    <property type="evidence" value="ECO:0007669"/>
    <property type="project" value="UniProtKB-KW"/>
</dbReference>
<dbReference type="Pfam" id="PF01199">
    <property type="entry name" value="Ribosomal_L34e"/>
    <property type="match status" value="1"/>
</dbReference>
<evidence type="ECO:0000256" key="2">
    <source>
        <dbReference type="ARBA" id="ARBA00022980"/>
    </source>
</evidence>
<dbReference type="Gene3D" id="6.20.370.70">
    <property type="match status" value="1"/>
</dbReference>
<gene>
    <name evidence="4" type="ORF">SAY87_027539</name>
</gene>
<name>A0AAN7JML3_9MYRT</name>
<dbReference type="Proteomes" id="UP001345219">
    <property type="component" value="Chromosome 21"/>
</dbReference>
<keyword evidence="5" id="KW-1185">Reference proteome</keyword>
<organism evidence="4 5">
    <name type="scientific">Trapa incisa</name>
    <dbReference type="NCBI Taxonomy" id="236973"/>
    <lineage>
        <taxon>Eukaryota</taxon>
        <taxon>Viridiplantae</taxon>
        <taxon>Streptophyta</taxon>
        <taxon>Embryophyta</taxon>
        <taxon>Tracheophyta</taxon>
        <taxon>Spermatophyta</taxon>
        <taxon>Magnoliopsida</taxon>
        <taxon>eudicotyledons</taxon>
        <taxon>Gunneridae</taxon>
        <taxon>Pentapetalae</taxon>
        <taxon>rosids</taxon>
        <taxon>malvids</taxon>
        <taxon>Myrtales</taxon>
        <taxon>Lythraceae</taxon>
        <taxon>Trapa</taxon>
    </lineage>
</organism>
<evidence type="ECO:0000256" key="1">
    <source>
        <dbReference type="ARBA" id="ARBA00009875"/>
    </source>
</evidence>
<evidence type="ECO:0000256" key="3">
    <source>
        <dbReference type="ARBA" id="ARBA00023274"/>
    </source>
</evidence>
<protein>
    <submittedName>
        <fullName evidence="4">Uncharacterized protein</fullName>
    </submittedName>
</protein>
<evidence type="ECO:0000313" key="5">
    <source>
        <dbReference type="Proteomes" id="UP001345219"/>
    </source>
</evidence>
<dbReference type="EMBL" id="JAXIOK010000018">
    <property type="protein sequence ID" value="KAK4750090.1"/>
    <property type="molecule type" value="Genomic_DNA"/>
</dbReference>
<keyword evidence="3" id="KW-0687">Ribonucleoprotein</keyword>
<dbReference type="GO" id="GO:0006412">
    <property type="term" value="P:translation"/>
    <property type="evidence" value="ECO:0007669"/>
    <property type="project" value="InterPro"/>
</dbReference>
<dbReference type="GO" id="GO:1990904">
    <property type="term" value="C:ribonucleoprotein complex"/>
    <property type="evidence" value="ECO:0007669"/>
    <property type="project" value="UniProtKB-KW"/>
</dbReference>